<proteinExistence type="predicted"/>
<accession>A0ABS4WWF4</accession>
<protein>
    <submittedName>
        <fullName evidence="2">Uncharacterized protein</fullName>
    </submittedName>
</protein>
<dbReference type="RefSeq" id="WP_209898628.1">
    <property type="nucleotide sequence ID" value="NZ_BAAAJW010000020.1"/>
</dbReference>
<reference evidence="2 3" key="1">
    <citation type="submission" date="2021-03" db="EMBL/GenBank/DDBJ databases">
        <title>Sequencing the genomes of 1000 actinobacteria strains.</title>
        <authorList>
            <person name="Klenk H.-P."/>
        </authorList>
    </citation>
    <scope>NUCLEOTIDE SEQUENCE [LARGE SCALE GENOMIC DNA]</scope>
    <source>
        <strain evidence="2 3">DSM 14566</strain>
    </source>
</reference>
<comment type="caution">
    <text evidence="2">The sequence shown here is derived from an EMBL/GenBank/DDBJ whole genome shotgun (WGS) entry which is preliminary data.</text>
</comment>
<sequence length="90" mass="9840">MKNATIATSRTRATTDDLIDYRPLPAAWGDVEGLRAVRAARAGAAERGLDPTTVEIEVVPEAPRNARSSSRRERGAHRRRGHGLRRLAIA</sequence>
<dbReference type="Proteomes" id="UP001519290">
    <property type="component" value="Unassembled WGS sequence"/>
</dbReference>
<dbReference type="EMBL" id="JAGIOD010000001">
    <property type="protein sequence ID" value="MBP2380542.1"/>
    <property type="molecule type" value="Genomic_DNA"/>
</dbReference>
<gene>
    <name evidence="2" type="ORF">JOF43_000499</name>
</gene>
<organism evidence="2 3">
    <name type="scientific">Brachybacterium sacelli</name>
    <dbReference type="NCBI Taxonomy" id="173364"/>
    <lineage>
        <taxon>Bacteria</taxon>
        <taxon>Bacillati</taxon>
        <taxon>Actinomycetota</taxon>
        <taxon>Actinomycetes</taxon>
        <taxon>Micrococcales</taxon>
        <taxon>Dermabacteraceae</taxon>
        <taxon>Brachybacterium</taxon>
    </lineage>
</organism>
<feature type="compositionally biased region" description="Basic residues" evidence="1">
    <location>
        <begin position="74"/>
        <end position="90"/>
    </location>
</feature>
<keyword evidence="3" id="KW-1185">Reference proteome</keyword>
<evidence type="ECO:0000256" key="1">
    <source>
        <dbReference type="SAM" id="MobiDB-lite"/>
    </source>
</evidence>
<evidence type="ECO:0000313" key="2">
    <source>
        <dbReference type="EMBL" id="MBP2380542.1"/>
    </source>
</evidence>
<feature type="region of interest" description="Disordered" evidence="1">
    <location>
        <begin position="62"/>
        <end position="90"/>
    </location>
</feature>
<evidence type="ECO:0000313" key="3">
    <source>
        <dbReference type="Proteomes" id="UP001519290"/>
    </source>
</evidence>
<name>A0ABS4WWF4_9MICO</name>